<dbReference type="FunFam" id="3.30.70.1660:FF:000002">
    <property type="entry name" value="Peptide chain release factor 1"/>
    <property type="match status" value="1"/>
</dbReference>
<sequence length="358" mass="40821">MLDKLNIIKQRFDEVSDLIIQPDIISDQKRYVRLNKEYKDLRALMDKRDRYIELTNNLNEAEEIIADGSDAEMVEMAKMQLEEAKEALPKLEEEIKFMLIPKDPEDEKDVVMEIRAGTGGDEASIFAGDLYRMYSKYCESKGWKTNIIDLSEGTSGGYKEIQFEVTGEDVYGTLKFEAGVHRVQRVPQTETQGRVHTSAATVMVLPEAEDFEVEIDPKDVRIDYFCSSGPGGQSVNTTYSAVRLTHIPTGLVAQCQDEKSQHKNKDKAFKVLRSRLYDLELAKRQEEDAAKRNSQVSSGDRSAKIRTYNYPQGRVTDHRIGLTLYDLQNIMNGDLQKIIDELMLVENTEKLKEASEIL</sequence>
<dbReference type="SUPFAM" id="SSF75620">
    <property type="entry name" value="Release factor"/>
    <property type="match status" value="1"/>
</dbReference>
<dbReference type="InterPro" id="IPR000352">
    <property type="entry name" value="Pep_chain_release_fac_I"/>
</dbReference>
<evidence type="ECO:0000313" key="12">
    <source>
        <dbReference type="EMBL" id="AKA34190.1"/>
    </source>
</evidence>
<dbReference type="InterPro" id="IPR004373">
    <property type="entry name" value="RF-1"/>
</dbReference>
<feature type="coiled-coil region" evidence="9">
    <location>
        <begin position="44"/>
        <end position="94"/>
    </location>
</feature>
<evidence type="ECO:0000256" key="3">
    <source>
        <dbReference type="ARBA" id="ARBA00010835"/>
    </source>
</evidence>
<dbReference type="AlphaFoldDB" id="A0A0D5YPE8"/>
<keyword evidence="13" id="KW-1185">Reference proteome</keyword>
<dbReference type="Pfam" id="PF03462">
    <property type="entry name" value="PCRF"/>
    <property type="match status" value="1"/>
</dbReference>
<dbReference type="InterPro" id="IPR045853">
    <property type="entry name" value="Pep_chain_release_fac_I_sf"/>
</dbReference>
<dbReference type="InterPro" id="IPR050057">
    <property type="entry name" value="Prokaryotic/Mito_RF"/>
</dbReference>
<dbReference type="Pfam" id="PF00472">
    <property type="entry name" value="RF-1"/>
    <property type="match status" value="1"/>
</dbReference>
<comment type="subcellular location">
    <subcellularLocation>
        <location evidence="2 7">Cytoplasm</location>
    </subcellularLocation>
</comment>
<gene>
    <name evidence="7" type="primary">prfA</name>
    <name evidence="12" type="ORF">VC82_511</name>
</gene>
<dbReference type="PANTHER" id="PTHR43804">
    <property type="entry name" value="LD18447P"/>
    <property type="match status" value="1"/>
</dbReference>
<dbReference type="GO" id="GO:0005829">
    <property type="term" value="C:cytosol"/>
    <property type="evidence" value="ECO:0007669"/>
    <property type="project" value="UniProtKB-ARBA"/>
</dbReference>
<evidence type="ECO:0000256" key="5">
    <source>
        <dbReference type="ARBA" id="ARBA00022490"/>
    </source>
</evidence>
<evidence type="ECO:0000256" key="1">
    <source>
        <dbReference type="ARBA" id="ARBA00002986"/>
    </source>
</evidence>
<comment type="similarity">
    <text evidence="3 7">Belongs to the prokaryotic/mitochondrial release factor family.</text>
</comment>
<keyword evidence="6 7" id="KW-0648">Protein biosynthesis</keyword>
<evidence type="ECO:0000256" key="4">
    <source>
        <dbReference type="ARBA" id="ARBA00022481"/>
    </source>
</evidence>
<evidence type="ECO:0000256" key="9">
    <source>
        <dbReference type="SAM" id="Coils"/>
    </source>
</evidence>
<dbReference type="PANTHER" id="PTHR43804:SF7">
    <property type="entry name" value="LD18447P"/>
    <property type="match status" value="1"/>
</dbReference>
<feature type="domain" description="Peptide chain release factor" evidence="11">
    <location>
        <begin position="62"/>
        <end position="177"/>
    </location>
</feature>
<keyword evidence="4 7" id="KW-0488">Methylation</keyword>
<evidence type="ECO:0000259" key="11">
    <source>
        <dbReference type="SMART" id="SM00937"/>
    </source>
</evidence>
<evidence type="ECO:0000256" key="6">
    <source>
        <dbReference type="ARBA" id="ARBA00022917"/>
    </source>
</evidence>
<keyword evidence="9" id="KW-0175">Coiled coil</keyword>
<dbReference type="InterPro" id="IPR005139">
    <property type="entry name" value="PCRF"/>
</dbReference>
<feature type="region of interest" description="Disordered" evidence="10">
    <location>
        <begin position="287"/>
        <end position="308"/>
    </location>
</feature>
<evidence type="ECO:0000256" key="10">
    <source>
        <dbReference type="SAM" id="MobiDB-lite"/>
    </source>
</evidence>
<evidence type="ECO:0000256" key="7">
    <source>
        <dbReference type="HAMAP-Rule" id="MF_00093"/>
    </source>
</evidence>
<organism evidence="12 13">
    <name type="scientific">Flagellimonas lutaonensis</name>
    <dbReference type="NCBI Taxonomy" id="516051"/>
    <lineage>
        <taxon>Bacteria</taxon>
        <taxon>Pseudomonadati</taxon>
        <taxon>Bacteroidota</taxon>
        <taxon>Flavobacteriia</taxon>
        <taxon>Flavobacteriales</taxon>
        <taxon>Flavobacteriaceae</taxon>
        <taxon>Flagellimonas</taxon>
    </lineage>
</organism>
<dbReference type="HAMAP" id="MF_00093">
    <property type="entry name" value="Rel_fac_1"/>
    <property type="match status" value="1"/>
</dbReference>
<dbReference type="STRING" id="516051.VC82_511"/>
<comment type="PTM">
    <text evidence="7">Methylated by PrmC. Methylation increases the termination efficiency of RF1.</text>
</comment>
<dbReference type="OrthoDB" id="9806673at2"/>
<dbReference type="RefSeq" id="WP_045800986.1">
    <property type="nucleotide sequence ID" value="NZ_CP011071.1"/>
</dbReference>
<dbReference type="NCBIfam" id="NF001859">
    <property type="entry name" value="PRK00591.1"/>
    <property type="match status" value="1"/>
</dbReference>
<accession>A0A0D5YPE8</accession>
<dbReference type="NCBIfam" id="TIGR00019">
    <property type="entry name" value="prfA"/>
    <property type="match status" value="1"/>
</dbReference>
<dbReference type="Gene3D" id="6.10.140.1950">
    <property type="match status" value="1"/>
</dbReference>
<evidence type="ECO:0000256" key="8">
    <source>
        <dbReference type="NCBIfam" id="TIGR00019"/>
    </source>
</evidence>
<dbReference type="PATRIC" id="fig|516051.4.peg.532"/>
<dbReference type="EMBL" id="CP011071">
    <property type="protein sequence ID" value="AKA34190.1"/>
    <property type="molecule type" value="Genomic_DNA"/>
</dbReference>
<keyword evidence="5 7" id="KW-0963">Cytoplasm</keyword>
<protein>
    <recommendedName>
        <fullName evidence="7 8">Peptide chain release factor 1</fullName>
        <shortName evidence="7">RF-1</shortName>
    </recommendedName>
</protein>
<evidence type="ECO:0000256" key="2">
    <source>
        <dbReference type="ARBA" id="ARBA00004496"/>
    </source>
</evidence>
<proteinExistence type="inferred from homology"/>
<dbReference type="FunFam" id="3.30.160.20:FF:000004">
    <property type="entry name" value="Peptide chain release factor 1"/>
    <property type="match status" value="1"/>
</dbReference>
<dbReference type="KEGG" id="mlt:VC82_511"/>
<dbReference type="Gene3D" id="3.30.160.20">
    <property type="match status" value="1"/>
</dbReference>
<dbReference type="FunFam" id="3.30.70.1660:FF:000004">
    <property type="entry name" value="Peptide chain release factor 1"/>
    <property type="match status" value="1"/>
</dbReference>
<name>A0A0D5YPE8_9FLAO</name>
<evidence type="ECO:0000313" key="13">
    <source>
        <dbReference type="Proteomes" id="UP000032726"/>
    </source>
</evidence>
<dbReference type="SMART" id="SM00937">
    <property type="entry name" value="PCRF"/>
    <property type="match status" value="1"/>
</dbReference>
<comment type="function">
    <text evidence="1 7">Peptide chain release factor 1 directs the termination of translation in response to the peptide chain termination codons UAG and UAA.</text>
</comment>
<dbReference type="Proteomes" id="UP000032726">
    <property type="component" value="Chromosome"/>
</dbReference>
<reference evidence="12 13" key="1">
    <citation type="submission" date="2015-03" db="EMBL/GenBank/DDBJ databases">
        <title>Complete genome sequence of Muricauda lutaonensis CC-HSB-11T, isolated from a coastal hot spring.</title>
        <authorList>
            <person name="Kim K.M."/>
        </authorList>
    </citation>
    <scope>NUCLEOTIDE SEQUENCE [LARGE SCALE GENOMIC DNA]</scope>
    <source>
        <strain evidence="12 13">CC-HSB-11</strain>
    </source>
</reference>
<feature type="modified residue" description="N5-methylglutamine" evidence="7">
    <location>
        <position position="233"/>
    </location>
</feature>
<dbReference type="Gene3D" id="3.30.70.1660">
    <property type="match status" value="1"/>
</dbReference>
<dbReference type="HOGENOM" id="CLU_036856_0_1_10"/>
<dbReference type="GO" id="GO:0016149">
    <property type="term" value="F:translation release factor activity, codon specific"/>
    <property type="evidence" value="ECO:0007669"/>
    <property type="project" value="UniProtKB-UniRule"/>
</dbReference>